<dbReference type="STRING" id="640635.SAMN04489806_2710"/>
<evidence type="ECO:0000259" key="2">
    <source>
        <dbReference type="Pfam" id="PF26572"/>
    </source>
</evidence>
<feature type="domain" description="DUF8010" evidence="1">
    <location>
        <begin position="4"/>
        <end position="97"/>
    </location>
</feature>
<evidence type="ECO:0000313" key="4">
    <source>
        <dbReference type="Proteomes" id="UP000199183"/>
    </source>
</evidence>
<feature type="domain" description="DUF8185" evidence="2">
    <location>
        <begin position="113"/>
        <end position="213"/>
    </location>
</feature>
<dbReference type="AlphaFoldDB" id="A0A1H4Q4M2"/>
<dbReference type="RefSeq" id="WP_091185437.1">
    <property type="nucleotide sequence ID" value="NZ_FNRY01000001.1"/>
</dbReference>
<evidence type="ECO:0000313" key="3">
    <source>
        <dbReference type="EMBL" id="SEC14539.1"/>
    </source>
</evidence>
<dbReference type="Proteomes" id="UP000199183">
    <property type="component" value="Unassembled WGS sequence"/>
</dbReference>
<dbReference type="OrthoDB" id="4801220at2"/>
<dbReference type="Pfam" id="PF26572">
    <property type="entry name" value="DUF8185"/>
    <property type="match status" value="1"/>
</dbReference>
<protein>
    <submittedName>
        <fullName evidence="3">Uncharacterized protein</fullName>
    </submittedName>
</protein>
<dbReference type="InterPro" id="IPR058498">
    <property type="entry name" value="DUF8185"/>
</dbReference>
<organism evidence="3 4">
    <name type="scientific">Paramicrobacterium humi</name>
    <dbReference type="NCBI Taxonomy" id="640635"/>
    <lineage>
        <taxon>Bacteria</taxon>
        <taxon>Bacillati</taxon>
        <taxon>Actinomycetota</taxon>
        <taxon>Actinomycetes</taxon>
        <taxon>Micrococcales</taxon>
        <taxon>Microbacteriaceae</taxon>
        <taxon>Paramicrobacterium</taxon>
    </lineage>
</organism>
<proteinExistence type="predicted"/>
<accession>A0A1H4Q4M2</accession>
<sequence>MNLSFSLSDNQAVSDLNVYVSRAKHVDPDAIRLIATRGVLAVYAPVLYARGLLDASPTVLGLRTFAETSGADFDRTVTPAAISDRIAALAPVDEPRLQVPPNDVQVAWAGIAPPRGGWARATDVESDVLSDAARSGAAEIAAALPASPGDPVVQRIRSDVWARPLEHPEDIPSGAAFAAESLGFLHGPERLAVFRSGPWLRLTSRRGHVLVKQR</sequence>
<gene>
    <name evidence="3" type="ORF">SAMN04489806_2710</name>
</gene>
<reference evidence="3 4" key="1">
    <citation type="submission" date="2016-10" db="EMBL/GenBank/DDBJ databases">
        <authorList>
            <person name="de Groot N.N."/>
        </authorList>
    </citation>
    <scope>NUCLEOTIDE SEQUENCE [LARGE SCALE GENOMIC DNA]</scope>
    <source>
        <strain evidence="3 4">DSM 21799</strain>
    </source>
</reference>
<evidence type="ECO:0000259" key="1">
    <source>
        <dbReference type="Pfam" id="PF26035"/>
    </source>
</evidence>
<name>A0A1H4Q4M2_9MICO</name>
<keyword evidence="4" id="KW-1185">Reference proteome</keyword>
<dbReference type="Pfam" id="PF26035">
    <property type="entry name" value="DUF8010"/>
    <property type="match status" value="1"/>
</dbReference>
<dbReference type="EMBL" id="FNRY01000001">
    <property type="protein sequence ID" value="SEC14539.1"/>
    <property type="molecule type" value="Genomic_DNA"/>
</dbReference>
<dbReference type="InterPro" id="IPR058323">
    <property type="entry name" value="DUF8010"/>
</dbReference>